<gene>
    <name evidence="3" type="ORF">LADA_0B08042G</name>
</gene>
<dbReference type="SUPFAM" id="SSF56219">
    <property type="entry name" value="DNase I-like"/>
    <property type="match status" value="1"/>
</dbReference>
<feature type="transmembrane region" description="Helical" evidence="1">
    <location>
        <begin position="354"/>
        <end position="374"/>
    </location>
</feature>
<dbReference type="GO" id="GO:0046856">
    <property type="term" value="P:phosphatidylinositol dephosphorylation"/>
    <property type="evidence" value="ECO:0007669"/>
    <property type="project" value="InterPro"/>
</dbReference>
<dbReference type="PANTHER" id="PTHR11200:SF275">
    <property type="entry name" value="LD06095P"/>
    <property type="match status" value="1"/>
</dbReference>
<accession>A0A1G4IUF0</accession>
<evidence type="ECO:0000259" key="2">
    <source>
        <dbReference type="SMART" id="SM00128"/>
    </source>
</evidence>
<dbReference type="GO" id="GO:0004439">
    <property type="term" value="F:phosphatidylinositol-4,5-bisphosphate 5-phosphatase activity"/>
    <property type="evidence" value="ECO:0007669"/>
    <property type="project" value="TreeGrafter"/>
</dbReference>
<keyword evidence="4" id="KW-1185">Reference proteome</keyword>
<dbReference type="InterPro" id="IPR000300">
    <property type="entry name" value="IPPc"/>
</dbReference>
<evidence type="ECO:0000256" key="1">
    <source>
        <dbReference type="SAM" id="Phobius"/>
    </source>
</evidence>
<dbReference type="Pfam" id="PF22669">
    <property type="entry name" value="Exo_endo_phos2"/>
    <property type="match status" value="1"/>
</dbReference>
<keyword evidence="1" id="KW-0472">Membrane</keyword>
<dbReference type="PANTHER" id="PTHR11200">
    <property type="entry name" value="INOSITOL 5-PHOSPHATASE"/>
    <property type="match status" value="1"/>
</dbReference>
<sequence>MTEGFSVFLSTLNCGKNLPIAELAKLGGVIETLVPSQPVHDIYVLGFQELVPIWQGSFPELVQCQLQDISRAVLKLLNQLESHRTFKLATLNSVGAIGLLVFVDDRYITTSCFKTSVKCGMLYSSLKGATAAKLTLQNPETERMDSFIFVTAHLAANEGEAQQLKRESDYHTIVNELERELGSFNGNHVFFSGDLNFRSSKWTSNLTDYQDAELVREAISKHDELTRSRRANRIFLNFQEPPILFAPSYKFMLSGLEAYHPARTPSWCDRILFQNYEKPLQPKIIEYSTCKRTQALQFTDHLPVFLQLKVPHIEMKLSATTAESSANVARPGSHAIGSLADYTIGYFGYLSDRYGSQVAVVSGILVLWLLYNLFT</sequence>
<dbReference type="InterPro" id="IPR046985">
    <property type="entry name" value="IP5"/>
</dbReference>
<organism evidence="3 4">
    <name type="scientific">Lachancea dasiensis</name>
    <dbReference type="NCBI Taxonomy" id="1072105"/>
    <lineage>
        <taxon>Eukaryota</taxon>
        <taxon>Fungi</taxon>
        <taxon>Dikarya</taxon>
        <taxon>Ascomycota</taxon>
        <taxon>Saccharomycotina</taxon>
        <taxon>Saccharomycetes</taxon>
        <taxon>Saccharomycetales</taxon>
        <taxon>Saccharomycetaceae</taxon>
        <taxon>Lachancea</taxon>
    </lineage>
</organism>
<dbReference type="OrthoDB" id="62798at2759"/>
<dbReference type="Gene3D" id="3.60.10.10">
    <property type="entry name" value="Endonuclease/exonuclease/phosphatase"/>
    <property type="match status" value="1"/>
</dbReference>
<proteinExistence type="predicted"/>
<dbReference type="STRING" id="1266660.A0A1G4IUF0"/>
<dbReference type="InterPro" id="IPR036691">
    <property type="entry name" value="Endo/exonu/phosph_ase_sf"/>
</dbReference>
<dbReference type="EMBL" id="LT598456">
    <property type="protein sequence ID" value="SCU80529.1"/>
    <property type="molecule type" value="Genomic_DNA"/>
</dbReference>
<evidence type="ECO:0000313" key="4">
    <source>
        <dbReference type="Proteomes" id="UP000190274"/>
    </source>
</evidence>
<keyword evidence="1" id="KW-0812">Transmembrane</keyword>
<protein>
    <submittedName>
        <fullName evidence="3">LADA_0B08042g1_1</fullName>
    </submittedName>
</protein>
<dbReference type="Proteomes" id="UP000190274">
    <property type="component" value="Chromosome B"/>
</dbReference>
<feature type="domain" description="Inositol polyphosphate-related phosphatase" evidence="2">
    <location>
        <begin position="3"/>
        <end position="314"/>
    </location>
</feature>
<dbReference type="SMART" id="SM00128">
    <property type="entry name" value="IPPc"/>
    <property type="match status" value="1"/>
</dbReference>
<keyword evidence="1" id="KW-1133">Transmembrane helix</keyword>
<reference evidence="4" key="1">
    <citation type="submission" date="2016-03" db="EMBL/GenBank/DDBJ databases">
        <authorList>
            <person name="Devillers H."/>
        </authorList>
    </citation>
    <scope>NUCLEOTIDE SEQUENCE [LARGE SCALE GENOMIC DNA]</scope>
</reference>
<evidence type="ECO:0000313" key="3">
    <source>
        <dbReference type="EMBL" id="SCU80529.1"/>
    </source>
</evidence>
<name>A0A1G4IUF0_9SACH</name>
<dbReference type="AlphaFoldDB" id="A0A1G4IUF0"/>